<dbReference type="NCBIfam" id="TIGR01509">
    <property type="entry name" value="HAD-SF-IA-v3"/>
    <property type="match status" value="1"/>
</dbReference>
<dbReference type="RefSeq" id="WP_054301935.1">
    <property type="nucleotide sequence ID" value="NZ_QBKP01000005.1"/>
</dbReference>
<dbReference type="AlphaFoldDB" id="A0A2T6B2S3"/>
<organism evidence="1 2">
    <name type="scientific">Gemmobacter caeni</name>
    <dbReference type="NCBI Taxonomy" id="589035"/>
    <lineage>
        <taxon>Bacteria</taxon>
        <taxon>Pseudomonadati</taxon>
        <taxon>Pseudomonadota</taxon>
        <taxon>Alphaproteobacteria</taxon>
        <taxon>Rhodobacterales</taxon>
        <taxon>Paracoccaceae</taxon>
        <taxon>Gemmobacter</taxon>
    </lineage>
</organism>
<gene>
    <name evidence="1" type="ORF">C8N34_10521</name>
</gene>
<accession>A0A2T6B2S3</accession>
<dbReference type="Gene3D" id="3.40.50.1000">
    <property type="entry name" value="HAD superfamily/HAD-like"/>
    <property type="match status" value="1"/>
</dbReference>
<dbReference type="EMBL" id="QBKP01000005">
    <property type="protein sequence ID" value="PTX50378.1"/>
    <property type="molecule type" value="Genomic_DNA"/>
</dbReference>
<reference evidence="1 2" key="1">
    <citation type="submission" date="2018-04" db="EMBL/GenBank/DDBJ databases">
        <title>Genomic Encyclopedia of Archaeal and Bacterial Type Strains, Phase II (KMG-II): from individual species to whole genera.</title>
        <authorList>
            <person name="Goeker M."/>
        </authorList>
    </citation>
    <scope>NUCLEOTIDE SEQUENCE [LARGE SCALE GENOMIC DNA]</scope>
    <source>
        <strain evidence="1 2">DSM 21823</strain>
    </source>
</reference>
<dbReference type="PANTHER" id="PTHR43611:SF3">
    <property type="entry name" value="FLAVIN MONONUCLEOTIDE HYDROLASE 1, CHLOROPLATIC"/>
    <property type="match status" value="1"/>
</dbReference>
<proteinExistence type="predicted"/>
<dbReference type="InterPro" id="IPR036412">
    <property type="entry name" value="HAD-like_sf"/>
</dbReference>
<dbReference type="CDD" id="cd02603">
    <property type="entry name" value="HAD_sEH-N_like"/>
    <property type="match status" value="1"/>
</dbReference>
<protein>
    <submittedName>
        <fullName evidence="1">2-haloacid dehalogenase/putative hydrolase of the HAD superfamily</fullName>
    </submittedName>
</protein>
<keyword evidence="2" id="KW-1185">Reference proteome</keyword>
<dbReference type="SUPFAM" id="SSF56784">
    <property type="entry name" value="HAD-like"/>
    <property type="match status" value="1"/>
</dbReference>
<dbReference type="OrthoDB" id="9807742at2"/>
<dbReference type="SFLD" id="SFLDS00003">
    <property type="entry name" value="Haloacid_Dehalogenase"/>
    <property type="match status" value="1"/>
</dbReference>
<evidence type="ECO:0000313" key="1">
    <source>
        <dbReference type="EMBL" id="PTX50378.1"/>
    </source>
</evidence>
<dbReference type="InterPro" id="IPR023214">
    <property type="entry name" value="HAD_sf"/>
</dbReference>
<dbReference type="InterPro" id="IPR006439">
    <property type="entry name" value="HAD-SF_hydro_IA"/>
</dbReference>
<comment type="caution">
    <text evidence="1">The sequence shown here is derived from an EMBL/GenBank/DDBJ whole genome shotgun (WGS) entry which is preliminary data.</text>
</comment>
<keyword evidence="1" id="KW-0378">Hydrolase</keyword>
<dbReference type="Proteomes" id="UP000244224">
    <property type="component" value="Unassembled WGS sequence"/>
</dbReference>
<dbReference type="Pfam" id="PF00702">
    <property type="entry name" value="Hydrolase"/>
    <property type="match status" value="1"/>
</dbReference>
<dbReference type="SFLD" id="SFLDG01129">
    <property type="entry name" value="C1.5:_HAD__Beta-PGM__Phosphata"/>
    <property type="match status" value="1"/>
</dbReference>
<dbReference type="PANTHER" id="PTHR43611">
    <property type="entry name" value="ALPHA-D-GLUCOSE 1-PHOSPHATE PHOSPHATASE"/>
    <property type="match status" value="1"/>
</dbReference>
<evidence type="ECO:0000313" key="2">
    <source>
        <dbReference type="Proteomes" id="UP000244224"/>
    </source>
</evidence>
<sequence length="198" mass="21559">MKAIVFDIGNVLIRWEPHPAFLPDLGSRDAVEDFLTRTDFMARNLRADGGESFAALAAEIADPADRALFATYVDRYAATVPEAIEGTWALMDRLRARGLAIHAITNWSAETWPAGIAAHPRLGYAFDVTVVSGQEGILKPEARIYARLCDRAGLEPGDCLFIDDSLKNVEGARAFGMQAEHFTTPEALEAALTARGLL</sequence>
<dbReference type="GO" id="GO:0016787">
    <property type="term" value="F:hydrolase activity"/>
    <property type="evidence" value="ECO:0007669"/>
    <property type="project" value="UniProtKB-KW"/>
</dbReference>
<name>A0A2T6B2S3_9RHOB</name>